<evidence type="ECO:0000259" key="3">
    <source>
        <dbReference type="Pfam" id="PF13863"/>
    </source>
</evidence>
<gene>
    <name evidence="4" type="ORF">DGUA_6G003978</name>
</gene>
<organism evidence="4 5">
    <name type="scientific">Drosophila guanche</name>
    <name type="common">Fruit fly</name>
    <dbReference type="NCBI Taxonomy" id="7266"/>
    <lineage>
        <taxon>Eukaryota</taxon>
        <taxon>Metazoa</taxon>
        <taxon>Ecdysozoa</taxon>
        <taxon>Arthropoda</taxon>
        <taxon>Hexapoda</taxon>
        <taxon>Insecta</taxon>
        <taxon>Pterygota</taxon>
        <taxon>Neoptera</taxon>
        <taxon>Endopterygota</taxon>
        <taxon>Diptera</taxon>
        <taxon>Brachycera</taxon>
        <taxon>Muscomorpha</taxon>
        <taxon>Ephydroidea</taxon>
        <taxon>Drosophilidae</taxon>
        <taxon>Drosophila</taxon>
        <taxon>Sophophora</taxon>
    </lineage>
</organism>
<dbReference type="GO" id="GO:0005856">
    <property type="term" value="C:cytoskeleton"/>
    <property type="evidence" value="ECO:0007669"/>
    <property type="project" value="UniProtKB-ARBA"/>
</dbReference>
<dbReference type="OrthoDB" id="10264298at2759"/>
<dbReference type="OMA" id="IRARSYM"/>
<dbReference type="Proteomes" id="UP000268350">
    <property type="component" value="Unassembled WGS sequence"/>
</dbReference>
<dbReference type="EMBL" id="OUUW01000010">
    <property type="protein sequence ID" value="SPP85512.1"/>
    <property type="molecule type" value="Genomic_DNA"/>
</dbReference>
<accession>A0A3B0JYK3</accession>
<evidence type="ECO:0000313" key="4">
    <source>
        <dbReference type="EMBL" id="SPP85512.1"/>
    </source>
</evidence>
<dbReference type="AlphaFoldDB" id="A0A3B0JYK3"/>
<evidence type="ECO:0000256" key="1">
    <source>
        <dbReference type="ARBA" id="ARBA00023054"/>
    </source>
</evidence>
<keyword evidence="1 2" id="KW-0175">Coiled coil</keyword>
<dbReference type="InterPro" id="IPR025252">
    <property type="entry name" value="DUF4200"/>
</dbReference>
<keyword evidence="5" id="KW-1185">Reference proteome</keyword>
<proteinExistence type="predicted"/>
<dbReference type="PANTHER" id="PTHR21683">
    <property type="entry name" value="COILED-COIL DOMAIN-CONTAINING PROTEIN 42 LIKE-2-LIKE-RELATED"/>
    <property type="match status" value="1"/>
</dbReference>
<sequence length="336" mass="38909">MPRQKPTTTIDVVGNLDLRPEQAVGDYRASRQQDKYFVKPPNWDSAGDSIELLYTQNLRENNAMKELQQEMLQNAKRQSQVGNQRIRKMYRMQERLRKRFIEVNSFFKDCVDKKQAADKVIQQQRELHVELNKGIDSFKSSIAVLKAFRTDLQATVAEFQPYECVLQDIVKVSDIFVTPKDCIDRCDALMLAQVEISQLQSQKIEEIKQMRQQMLHVTSKAALTVLGLKTDLGRLERSYNQASQMCLKWEKILSSCKDVIANNNLDKERSIDCIVTLYKMLCKRRDIKPSLRTYELPLILDFIKRELSLWNDVIREIEAAPKANKSDAVDLEGALC</sequence>
<feature type="coiled-coil region" evidence="2">
    <location>
        <begin position="50"/>
        <end position="78"/>
    </location>
</feature>
<dbReference type="PANTHER" id="PTHR21683:SF2">
    <property type="entry name" value="COILED-COIL DOMAIN-CONTAINING PROTEIN 42 LIKE-2-LIKE"/>
    <property type="match status" value="1"/>
</dbReference>
<evidence type="ECO:0000256" key="2">
    <source>
        <dbReference type="SAM" id="Coils"/>
    </source>
</evidence>
<dbReference type="InterPro" id="IPR051147">
    <property type="entry name" value="CFAP_domain-containing"/>
</dbReference>
<dbReference type="Pfam" id="PF13863">
    <property type="entry name" value="DUF4200"/>
    <property type="match status" value="1"/>
</dbReference>
<evidence type="ECO:0000313" key="5">
    <source>
        <dbReference type="Proteomes" id="UP000268350"/>
    </source>
</evidence>
<name>A0A3B0JYK3_DROGU</name>
<protein>
    <submittedName>
        <fullName evidence="4">Blast:Coiled-coil domain-containing protein 42 like-2</fullName>
    </submittedName>
</protein>
<reference evidence="5" key="1">
    <citation type="submission" date="2018-01" db="EMBL/GenBank/DDBJ databases">
        <authorList>
            <person name="Alioto T."/>
            <person name="Alioto T."/>
        </authorList>
    </citation>
    <scope>NUCLEOTIDE SEQUENCE [LARGE SCALE GENOMIC DNA]</scope>
</reference>
<feature type="domain" description="DUF4200" evidence="3">
    <location>
        <begin position="55"/>
        <end position="171"/>
    </location>
</feature>